<dbReference type="Proteomes" id="UP001212821">
    <property type="component" value="Chromosome"/>
</dbReference>
<evidence type="ECO:0000313" key="2">
    <source>
        <dbReference type="EMBL" id="WBP85505.1"/>
    </source>
</evidence>
<evidence type="ECO:0000256" key="1">
    <source>
        <dbReference type="SAM" id="MobiDB-lite"/>
    </source>
</evidence>
<dbReference type="RefSeq" id="WP_270141512.1">
    <property type="nucleotide sequence ID" value="NZ_CP115450.1"/>
</dbReference>
<reference evidence="3" key="1">
    <citation type="submission" date="2022-12" db="EMBL/GenBank/DDBJ databases">
        <authorList>
            <person name="Mo P."/>
        </authorList>
    </citation>
    <scope>NUCLEOTIDE SEQUENCE [LARGE SCALE GENOMIC DNA]</scope>
    <source>
        <strain evidence="3">HUAS 3-15</strain>
    </source>
</reference>
<dbReference type="EMBL" id="CP115450">
    <property type="protein sequence ID" value="WBP85505.1"/>
    <property type="molecule type" value="Genomic_DNA"/>
</dbReference>
<gene>
    <name evidence="2" type="ORF">O1G21_06310</name>
</gene>
<accession>A0ABY7PYR2</accession>
<organism evidence="2 3">
    <name type="scientific">Kitasatospora cathayae</name>
    <dbReference type="NCBI Taxonomy" id="3004092"/>
    <lineage>
        <taxon>Bacteria</taxon>
        <taxon>Bacillati</taxon>
        <taxon>Actinomycetota</taxon>
        <taxon>Actinomycetes</taxon>
        <taxon>Kitasatosporales</taxon>
        <taxon>Streptomycetaceae</taxon>
        <taxon>Kitasatospora</taxon>
    </lineage>
</organism>
<feature type="region of interest" description="Disordered" evidence="1">
    <location>
        <begin position="1"/>
        <end position="27"/>
    </location>
</feature>
<feature type="compositionally biased region" description="Low complexity" evidence="1">
    <location>
        <begin position="15"/>
        <end position="26"/>
    </location>
</feature>
<protein>
    <submittedName>
        <fullName evidence="2">Uncharacterized protein</fullName>
    </submittedName>
</protein>
<proteinExistence type="predicted"/>
<keyword evidence="3" id="KW-1185">Reference proteome</keyword>
<sequence>MDRSSTGTGHIVDKAAGTAETAAPTGIVVGRPRSGLIRIKQRRR</sequence>
<name>A0ABY7PYR2_9ACTN</name>
<evidence type="ECO:0000313" key="3">
    <source>
        <dbReference type="Proteomes" id="UP001212821"/>
    </source>
</evidence>